<dbReference type="Proteomes" id="UP000516002">
    <property type="component" value="Segment"/>
</dbReference>
<keyword evidence="2" id="KW-1185">Reference proteome</keyword>
<accession>A0A7G1GLU8</accession>
<organism evidence="1 2">
    <name type="scientific">Burkholderia phage FLC5</name>
    <dbReference type="NCBI Taxonomy" id="2716322"/>
    <lineage>
        <taxon>Viruses</taxon>
        <taxon>Duplodnaviria</taxon>
        <taxon>Heunggongvirae</taxon>
        <taxon>Uroviricota</taxon>
        <taxon>Caudoviricetes</taxon>
        <taxon>Peduoviridae</taxon>
        <taxon>Kisquattuordecimvirus</taxon>
        <taxon>Kisquattuordecimvirus FLC5</taxon>
    </lineage>
</organism>
<evidence type="ECO:0000313" key="2">
    <source>
        <dbReference type="Proteomes" id="UP000516002"/>
    </source>
</evidence>
<dbReference type="KEGG" id="vg:65108518"/>
<dbReference type="EMBL" id="LC528882">
    <property type="protein sequence ID" value="BCB23177.1"/>
    <property type="molecule type" value="Genomic_DNA"/>
</dbReference>
<dbReference type="GeneID" id="65108518"/>
<name>A0A7G1GLU8_9CAUD</name>
<reference evidence="1 2" key="1">
    <citation type="submission" date="2020-02" db="EMBL/GenBank/DDBJ databases">
        <title>Complete genomic sequence of a novel lytic phytopathogenic Burkholderia phage isolated from fallen leaf compost.</title>
        <authorList>
            <person name="Sasaki R."/>
            <person name="Miyashita S."/>
            <person name="Ando S."/>
            <person name="Ito K."/>
            <person name="Tada C."/>
            <person name="Fukuhara T."/>
            <person name="Kormelink R."/>
            <person name="Takahashi H."/>
        </authorList>
    </citation>
    <scope>NUCLEOTIDE SEQUENCE [LARGE SCALE GENOMIC DNA]</scope>
    <source>
        <strain evidence="1 2">FLC5</strain>
    </source>
</reference>
<protein>
    <submittedName>
        <fullName evidence="1">Uncharacterized protein</fullName>
    </submittedName>
</protein>
<sequence length="75" mass="8203">MGMTKSQLDYLDELAERVRNGHDDALGGLSTGERIYAALAANRADLLPAGYTIVQAVARLDDDTAALVQRWERRG</sequence>
<dbReference type="RefSeq" id="YP_010090995.1">
    <property type="nucleotide sequence ID" value="NC_055722.1"/>
</dbReference>
<evidence type="ECO:0000313" key="1">
    <source>
        <dbReference type="EMBL" id="BCB23177.1"/>
    </source>
</evidence>
<gene>
    <name evidence="1" type="primary">ORF5</name>
</gene>
<proteinExistence type="predicted"/>